<dbReference type="Gene3D" id="2.60.120.10">
    <property type="entry name" value="Jelly Rolls"/>
    <property type="match status" value="1"/>
</dbReference>
<dbReference type="PANTHER" id="PTHR33387">
    <property type="entry name" value="RMLC-LIKE JELLY ROLL FOLD PROTEIN"/>
    <property type="match status" value="1"/>
</dbReference>
<dbReference type="SUPFAM" id="SSF51182">
    <property type="entry name" value="RmlC-like cupins"/>
    <property type="match status" value="1"/>
</dbReference>
<proteinExistence type="predicted"/>
<evidence type="ECO:0000259" key="1">
    <source>
        <dbReference type="Pfam" id="PF06172"/>
    </source>
</evidence>
<protein>
    <submittedName>
        <fullName evidence="2">Cupin domain-containing protein</fullName>
    </submittedName>
</protein>
<dbReference type="InterPro" id="IPR039935">
    <property type="entry name" value="YML079W-like"/>
</dbReference>
<dbReference type="InterPro" id="IPR011051">
    <property type="entry name" value="RmlC_Cupin_sf"/>
</dbReference>
<name>A0A7C3QVL6_9BACT</name>
<dbReference type="InterPro" id="IPR009327">
    <property type="entry name" value="Cupin_DUF985"/>
</dbReference>
<dbReference type="Pfam" id="PF06172">
    <property type="entry name" value="Cupin_5"/>
    <property type="match status" value="1"/>
</dbReference>
<organism evidence="2">
    <name type="scientific">Leptospirillum ferriphilum</name>
    <dbReference type="NCBI Taxonomy" id="178606"/>
    <lineage>
        <taxon>Bacteria</taxon>
        <taxon>Pseudomonadati</taxon>
        <taxon>Nitrospirota</taxon>
        <taxon>Nitrospiria</taxon>
        <taxon>Nitrospirales</taxon>
        <taxon>Nitrospiraceae</taxon>
        <taxon>Leptospirillum</taxon>
    </lineage>
</organism>
<dbReference type="PANTHER" id="PTHR33387:SF3">
    <property type="entry name" value="DUF985 DOMAIN-CONTAINING PROTEIN"/>
    <property type="match status" value="1"/>
</dbReference>
<dbReference type="AlphaFoldDB" id="A0A7C3QVL6"/>
<gene>
    <name evidence="2" type="ORF">ENX03_03550</name>
</gene>
<reference evidence="2" key="1">
    <citation type="journal article" date="2020" name="mSystems">
        <title>Genome- and Community-Level Interaction Insights into Carbon Utilization and Element Cycling Functions of Hydrothermarchaeota in Hydrothermal Sediment.</title>
        <authorList>
            <person name="Zhou Z."/>
            <person name="Liu Y."/>
            <person name="Xu W."/>
            <person name="Pan J."/>
            <person name="Luo Z.H."/>
            <person name="Li M."/>
        </authorList>
    </citation>
    <scope>NUCLEOTIDE SEQUENCE [LARGE SCALE GENOMIC DNA]</scope>
    <source>
        <strain evidence="2">SpSt-902</strain>
    </source>
</reference>
<evidence type="ECO:0000313" key="2">
    <source>
        <dbReference type="EMBL" id="HFT93016.1"/>
    </source>
</evidence>
<accession>A0A7C3QVL6</accession>
<dbReference type="CDD" id="cd06121">
    <property type="entry name" value="cupin_YML079wp"/>
    <property type="match status" value="1"/>
</dbReference>
<sequence length="167" mass="18871">MKTEGLQDKADHLILRLALSPHPEGGHFREIYRSPIPVPYPGMGLRPGVTIIYYLLKKGERSAWHRIRSEEVWQFVLGDPLELLTVSPDFRTIRTHTLALEDGADPSFPVAPATWQAARSLGSFSLVMCTVCPGFDFKDLEFLDPSHPALFSLPDNEKRLVFPFLKN</sequence>
<comment type="caution">
    <text evidence="2">The sequence shown here is derived from an EMBL/GenBank/DDBJ whole genome shotgun (WGS) entry which is preliminary data.</text>
</comment>
<dbReference type="InterPro" id="IPR014710">
    <property type="entry name" value="RmlC-like_jellyroll"/>
</dbReference>
<feature type="domain" description="DUF985" evidence="1">
    <location>
        <begin position="12"/>
        <end position="143"/>
    </location>
</feature>
<dbReference type="EMBL" id="DTMM01000072">
    <property type="protein sequence ID" value="HFT93016.1"/>
    <property type="molecule type" value="Genomic_DNA"/>
</dbReference>